<evidence type="ECO:0000313" key="2">
    <source>
        <dbReference type="EMBL" id="MBB5034649.1"/>
    </source>
</evidence>
<dbReference type="InterPro" id="IPR007712">
    <property type="entry name" value="RelE/ParE_toxin"/>
</dbReference>
<dbReference type="Pfam" id="PF05016">
    <property type="entry name" value="ParE_toxin"/>
    <property type="match status" value="1"/>
</dbReference>
<dbReference type="AlphaFoldDB" id="A0A7W7YEI0"/>
<dbReference type="Gene3D" id="3.30.2310.20">
    <property type="entry name" value="RelE-like"/>
    <property type="match status" value="1"/>
</dbReference>
<name>A0A7W7YEI0_9BACT</name>
<evidence type="ECO:0000256" key="1">
    <source>
        <dbReference type="ARBA" id="ARBA00022649"/>
    </source>
</evidence>
<dbReference type="EMBL" id="JACHIG010000010">
    <property type="protein sequence ID" value="MBB5034649.1"/>
    <property type="molecule type" value="Genomic_DNA"/>
</dbReference>
<gene>
    <name evidence="2" type="ORF">HNQ65_004254</name>
</gene>
<proteinExistence type="predicted"/>
<dbReference type="InterPro" id="IPR035093">
    <property type="entry name" value="RelE/ParE_toxin_dom_sf"/>
</dbReference>
<comment type="caution">
    <text evidence="2">The sequence shown here is derived from an EMBL/GenBank/DDBJ whole genome shotgun (WGS) entry which is preliminary data.</text>
</comment>
<evidence type="ECO:0000313" key="3">
    <source>
        <dbReference type="Proteomes" id="UP000590740"/>
    </source>
</evidence>
<protein>
    <submittedName>
        <fullName evidence="2">Plasmid stabilization system protein ParE</fullName>
    </submittedName>
</protein>
<keyword evidence="3" id="KW-1185">Reference proteome</keyword>
<keyword evidence="1" id="KW-1277">Toxin-antitoxin system</keyword>
<dbReference type="RefSeq" id="WP_184342661.1">
    <property type="nucleotide sequence ID" value="NZ_JACHIG010000010.1"/>
</dbReference>
<accession>A0A7W7YEI0</accession>
<reference evidence="2 3" key="1">
    <citation type="submission" date="2020-08" db="EMBL/GenBank/DDBJ databases">
        <title>Genomic Encyclopedia of Type Strains, Phase IV (KMG-IV): sequencing the most valuable type-strain genomes for metagenomic binning, comparative biology and taxonomic classification.</title>
        <authorList>
            <person name="Goeker M."/>
        </authorList>
    </citation>
    <scope>NUCLEOTIDE SEQUENCE [LARGE SCALE GENOMIC DNA]</scope>
    <source>
        <strain evidence="2 3">DSM 12252</strain>
    </source>
</reference>
<sequence>MTEIIWTAGAGRELQEVFEELEHARENNGVRLMEEVQRMLELLSAQPLMGSYFEKPARKLLIAHRYGIIYSPESRGVIVLSFVDMRRDLQPLRKRIRDWFG</sequence>
<organism evidence="2 3">
    <name type="scientific">Prosthecobacter vanneervenii</name>
    <dbReference type="NCBI Taxonomy" id="48466"/>
    <lineage>
        <taxon>Bacteria</taxon>
        <taxon>Pseudomonadati</taxon>
        <taxon>Verrucomicrobiota</taxon>
        <taxon>Verrucomicrobiia</taxon>
        <taxon>Verrucomicrobiales</taxon>
        <taxon>Verrucomicrobiaceae</taxon>
        <taxon>Prosthecobacter</taxon>
    </lineage>
</organism>
<dbReference type="Proteomes" id="UP000590740">
    <property type="component" value="Unassembled WGS sequence"/>
</dbReference>